<dbReference type="InterPro" id="IPR036259">
    <property type="entry name" value="MFS_trans_sf"/>
</dbReference>
<feature type="transmembrane region" description="Helical" evidence="6">
    <location>
        <begin position="317"/>
        <end position="337"/>
    </location>
</feature>
<feature type="transmembrane region" description="Helical" evidence="6">
    <location>
        <begin position="87"/>
        <end position="108"/>
    </location>
</feature>
<feature type="transmembrane region" description="Helical" evidence="6">
    <location>
        <begin position="383"/>
        <end position="402"/>
    </location>
</feature>
<feature type="transmembrane region" description="Helical" evidence="6">
    <location>
        <begin position="56"/>
        <end position="75"/>
    </location>
</feature>
<dbReference type="RefSeq" id="WP_376848816.1">
    <property type="nucleotide sequence ID" value="NZ_JBHSMF010000003.1"/>
</dbReference>
<dbReference type="PANTHER" id="PTHR23513">
    <property type="entry name" value="INTEGRAL MEMBRANE EFFLUX PROTEIN-RELATED"/>
    <property type="match status" value="1"/>
</dbReference>
<evidence type="ECO:0000256" key="4">
    <source>
        <dbReference type="ARBA" id="ARBA00022989"/>
    </source>
</evidence>
<evidence type="ECO:0000256" key="1">
    <source>
        <dbReference type="ARBA" id="ARBA00004651"/>
    </source>
</evidence>
<comment type="caution">
    <text evidence="7">The sequence shown here is derived from an EMBL/GenBank/DDBJ whole genome shotgun (WGS) entry which is preliminary data.</text>
</comment>
<dbReference type="InterPro" id="IPR011701">
    <property type="entry name" value="MFS"/>
</dbReference>
<evidence type="ECO:0000256" key="3">
    <source>
        <dbReference type="ARBA" id="ARBA00022692"/>
    </source>
</evidence>
<feature type="transmembrane region" description="Helical" evidence="6">
    <location>
        <begin position="233"/>
        <end position="254"/>
    </location>
</feature>
<reference evidence="8" key="1">
    <citation type="journal article" date="2019" name="Int. J. Syst. Evol. Microbiol.">
        <title>The Global Catalogue of Microorganisms (GCM) 10K type strain sequencing project: providing services to taxonomists for standard genome sequencing and annotation.</title>
        <authorList>
            <consortium name="The Broad Institute Genomics Platform"/>
            <consortium name="The Broad Institute Genome Sequencing Center for Infectious Disease"/>
            <person name="Wu L."/>
            <person name="Ma J."/>
        </authorList>
    </citation>
    <scope>NUCLEOTIDE SEQUENCE [LARGE SCALE GENOMIC DNA]</scope>
    <source>
        <strain evidence="8">CCUG 57401</strain>
    </source>
</reference>
<evidence type="ECO:0000313" key="7">
    <source>
        <dbReference type="EMBL" id="MFC5496781.1"/>
    </source>
</evidence>
<accession>A0ABW0N9T8</accession>
<evidence type="ECO:0000256" key="6">
    <source>
        <dbReference type="SAM" id="Phobius"/>
    </source>
</evidence>
<evidence type="ECO:0000313" key="8">
    <source>
        <dbReference type="Proteomes" id="UP001596037"/>
    </source>
</evidence>
<keyword evidence="8" id="KW-1185">Reference proteome</keyword>
<feature type="transmembrane region" description="Helical" evidence="6">
    <location>
        <begin position="266"/>
        <end position="284"/>
    </location>
</feature>
<evidence type="ECO:0000256" key="5">
    <source>
        <dbReference type="ARBA" id="ARBA00023136"/>
    </source>
</evidence>
<protein>
    <submittedName>
        <fullName evidence="7">MFS transporter</fullName>
    </submittedName>
</protein>
<organism evidence="7 8">
    <name type="scientific">Caenimonas terrae</name>
    <dbReference type="NCBI Taxonomy" id="696074"/>
    <lineage>
        <taxon>Bacteria</taxon>
        <taxon>Pseudomonadati</taxon>
        <taxon>Pseudomonadota</taxon>
        <taxon>Betaproteobacteria</taxon>
        <taxon>Burkholderiales</taxon>
        <taxon>Comamonadaceae</taxon>
        <taxon>Caenimonas</taxon>
    </lineage>
</organism>
<feature type="transmembrane region" description="Helical" evidence="6">
    <location>
        <begin position="291"/>
        <end position="311"/>
    </location>
</feature>
<keyword evidence="5 6" id="KW-0472">Membrane</keyword>
<keyword evidence="3 6" id="KW-0812">Transmembrane</keyword>
<keyword evidence="4 6" id="KW-1133">Transmembrane helix</keyword>
<sequence>MRQNPSQRGPPINKNLWKNADYMRLWSAQVVSTFGSSASSVIYPLLILALTNSPSAAGIASALRILPYLAFSIPVGALVDRWDRKRVMVVCDLGRLAAVSCIPIAIWFDALALWQIYVVSAVEGSFFVLFNIAEVAALPRVVPNEQLPAATAQNHAAFSAAVVAGPSAGTLLYQWLGRAAPFVFDALTYLVSALSVLAIRTPLRREAPATQGNLRQEIAQGLRWLWDRPVIRTTAFLTGGVNFVYAATPLIMIVLAKQMNATDMDIGVMFSVGGLGGVFGSLLAGRVQRRFTFGQVIIAIVWAQALIFPLYLLAPNVLLLGAVFAAIYLLAPIYNVVQFSYRIAQIPDALQGRVNSVFRLLAVGLQPLGAALCGFLLEYAGAAWTVGLFGLCYLALAVWAACSRSVREAPAFNAAVAA</sequence>
<dbReference type="CDD" id="cd06173">
    <property type="entry name" value="MFS_MefA_like"/>
    <property type="match status" value="1"/>
</dbReference>
<dbReference type="EMBL" id="JBHSMF010000003">
    <property type="protein sequence ID" value="MFC5496781.1"/>
    <property type="molecule type" value="Genomic_DNA"/>
</dbReference>
<gene>
    <name evidence="7" type="ORF">ACFPOE_04470</name>
</gene>
<comment type="subcellular location">
    <subcellularLocation>
        <location evidence="1">Cell membrane</location>
        <topology evidence="1">Multi-pass membrane protein</topology>
    </subcellularLocation>
</comment>
<feature type="transmembrane region" description="Helical" evidence="6">
    <location>
        <begin position="25"/>
        <end position="50"/>
    </location>
</feature>
<keyword evidence="2" id="KW-1003">Cell membrane</keyword>
<proteinExistence type="predicted"/>
<name>A0ABW0N9T8_9BURK</name>
<feature type="transmembrane region" description="Helical" evidence="6">
    <location>
        <begin position="182"/>
        <end position="199"/>
    </location>
</feature>
<dbReference type="Gene3D" id="1.20.1250.20">
    <property type="entry name" value="MFS general substrate transporter like domains"/>
    <property type="match status" value="1"/>
</dbReference>
<dbReference type="Pfam" id="PF07690">
    <property type="entry name" value="MFS_1"/>
    <property type="match status" value="1"/>
</dbReference>
<dbReference type="SUPFAM" id="SSF103473">
    <property type="entry name" value="MFS general substrate transporter"/>
    <property type="match status" value="1"/>
</dbReference>
<feature type="transmembrane region" description="Helical" evidence="6">
    <location>
        <begin position="357"/>
        <end position="377"/>
    </location>
</feature>
<evidence type="ECO:0000256" key="2">
    <source>
        <dbReference type="ARBA" id="ARBA00022475"/>
    </source>
</evidence>
<dbReference type="PANTHER" id="PTHR23513:SF6">
    <property type="entry name" value="MAJOR FACILITATOR SUPERFAMILY ASSOCIATED DOMAIN-CONTAINING PROTEIN"/>
    <property type="match status" value="1"/>
</dbReference>
<dbReference type="Proteomes" id="UP001596037">
    <property type="component" value="Unassembled WGS sequence"/>
</dbReference>